<dbReference type="Proteomes" id="UP000828390">
    <property type="component" value="Unassembled WGS sequence"/>
</dbReference>
<dbReference type="AlphaFoldDB" id="A0A9D4ELU6"/>
<name>A0A9D4ELU6_DREPO</name>
<accession>A0A9D4ELU6</accession>
<evidence type="ECO:0000313" key="1">
    <source>
        <dbReference type="EMBL" id="KAH3781739.1"/>
    </source>
</evidence>
<dbReference type="EMBL" id="JAIWYP010000008">
    <property type="protein sequence ID" value="KAH3781739.1"/>
    <property type="molecule type" value="Genomic_DNA"/>
</dbReference>
<reference evidence="1" key="1">
    <citation type="journal article" date="2019" name="bioRxiv">
        <title>The Genome of the Zebra Mussel, Dreissena polymorpha: A Resource for Invasive Species Research.</title>
        <authorList>
            <person name="McCartney M.A."/>
            <person name="Auch B."/>
            <person name="Kono T."/>
            <person name="Mallez S."/>
            <person name="Zhang Y."/>
            <person name="Obille A."/>
            <person name="Becker A."/>
            <person name="Abrahante J.E."/>
            <person name="Garbe J."/>
            <person name="Badalamenti J.P."/>
            <person name="Herman A."/>
            <person name="Mangelson H."/>
            <person name="Liachko I."/>
            <person name="Sullivan S."/>
            <person name="Sone E.D."/>
            <person name="Koren S."/>
            <person name="Silverstein K.A.T."/>
            <person name="Beckman K.B."/>
            <person name="Gohl D.M."/>
        </authorList>
    </citation>
    <scope>NUCLEOTIDE SEQUENCE</scope>
    <source>
        <strain evidence="1">Duluth1</strain>
        <tissue evidence="1">Whole animal</tissue>
    </source>
</reference>
<gene>
    <name evidence="1" type="ORF">DPMN_159643</name>
</gene>
<organism evidence="1 2">
    <name type="scientific">Dreissena polymorpha</name>
    <name type="common">Zebra mussel</name>
    <name type="synonym">Mytilus polymorpha</name>
    <dbReference type="NCBI Taxonomy" id="45954"/>
    <lineage>
        <taxon>Eukaryota</taxon>
        <taxon>Metazoa</taxon>
        <taxon>Spiralia</taxon>
        <taxon>Lophotrochozoa</taxon>
        <taxon>Mollusca</taxon>
        <taxon>Bivalvia</taxon>
        <taxon>Autobranchia</taxon>
        <taxon>Heteroconchia</taxon>
        <taxon>Euheterodonta</taxon>
        <taxon>Imparidentia</taxon>
        <taxon>Neoheterodontei</taxon>
        <taxon>Myida</taxon>
        <taxon>Dreissenoidea</taxon>
        <taxon>Dreissenidae</taxon>
        <taxon>Dreissena</taxon>
    </lineage>
</organism>
<protein>
    <submittedName>
        <fullName evidence="1">Uncharacterized protein</fullName>
    </submittedName>
</protein>
<proteinExistence type="predicted"/>
<keyword evidence="2" id="KW-1185">Reference proteome</keyword>
<reference evidence="1" key="2">
    <citation type="submission" date="2020-11" db="EMBL/GenBank/DDBJ databases">
        <authorList>
            <person name="McCartney M.A."/>
            <person name="Auch B."/>
            <person name="Kono T."/>
            <person name="Mallez S."/>
            <person name="Becker A."/>
            <person name="Gohl D.M."/>
            <person name="Silverstein K.A.T."/>
            <person name="Koren S."/>
            <person name="Bechman K.B."/>
            <person name="Herman A."/>
            <person name="Abrahante J.E."/>
            <person name="Garbe J."/>
        </authorList>
    </citation>
    <scope>NUCLEOTIDE SEQUENCE</scope>
    <source>
        <strain evidence="1">Duluth1</strain>
        <tissue evidence="1">Whole animal</tissue>
    </source>
</reference>
<comment type="caution">
    <text evidence="1">The sequence shown here is derived from an EMBL/GenBank/DDBJ whole genome shotgun (WGS) entry which is preliminary data.</text>
</comment>
<evidence type="ECO:0000313" key="2">
    <source>
        <dbReference type="Proteomes" id="UP000828390"/>
    </source>
</evidence>
<sequence>MKYFSPEQVVRMGNYFDISDDSRELTRKNAQLPGDHVSQQTGTNFDLSPDIIYKCFDEVSWAKKGTFKVLTRKMPHPLNKINVLTKFHKHWLTNKKNAPLHVRNIFQQTGTILKLI</sequence>